<evidence type="ECO:0000313" key="2">
    <source>
        <dbReference type="EMBL" id="TWP32905.1"/>
    </source>
</evidence>
<dbReference type="EMBL" id="VCQV01000054">
    <property type="protein sequence ID" value="TWP32905.1"/>
    <property type="molecule type" value="Genomic_DNA"/>
</dbReference>
<reference evidence="1 3" key="1">
    <citation type="submission" date="2019-05" db="EMBL/GenBank/DDBJ databases">
        <authorList>
            <person name="Lee S.D."/>
        </authorList>
    </citation>
    <scope>NUCLEOTIDE SEQUENCE [LARGE SCALE GENOMIC DNA]</scope>
    <source>
        <strain evidence="1 3">C5-26</strain>
    </source>
</reference>
<proteinExistence type="predicted"/>
<comment type="caution">
    <text evidence="1">The sequence shown here is derived from an EMBL/GenBank/DDBJ whole genome shotgun (WGS) entry which is preliminary data.</text>
</comment>
<evidence type="ECO:0000313" key="1">
    <source>
        <dbReference type="EMBL" id="TWP32130.1"/>
    </source>
</evidence>
<keyword evidence="3" id="KW-1185">Reference proteome</keyword>
<dbReference type="AlphaFoldDB" id="A0A563DPJ8"/>
<organism evidence="1 3">
    <name type="scientific">Leekyejoonella antrihumi</name>
    <dbReference type="NCBI Taxonomy" id="1660198"/>
    <lineage>
        <taxon>Bacteria</taxon>
        <taxon>Bacillati</taxon>
        <taxon>Actinomycetota</taxon>
        <taxon>Actinomycetes</taxon>
        <taxon>Micrococcales</taxon>
        <taxon>Dermacoccaceae</taxon>
        <taxon>Leekyejoonella</taxon>
    </lineage>
</organism>
<evidence type="ECO:0000313" key="3">
    <source>
        <dbReference type="Proteomes" id="UP000320244"/>
    </source>
</evidence>
<protein>
    <submittedName>
        <fullName evidence="1">IS630 family transposase</fullName>
    </submittedName>
</protein>
<accession>A0A563DPJ8</accession>
<gene>
    <name evidence="2" type="ORF">FGL98_22955</name>
    <name evidence="1" type="ORF">FGL98_24670</name>
</gene>
<dbReference type="EMBL" id="VCQV01000091">
    <property type="protein sequence ID" value="TWP32130.1"/>
    <property type="molecule type" value="Genomic_DNA"/>
</dbReference>
<dbReference type="Proteomes" id="UP000320244">
    <property type="component" value="Unassembled WGS sequence"/>
</dbReference>
<feature type="non-terminal residue" evidence="1">
    <location>
        <position position="1"/>
    </location>
</feature>
<sequence length="40" mass="4895">GKIRQFINGWNDRKHPFIWTKTPEEIMDKINRKRTLTTSH</sequence>
<reference evidence="1 3" key="2">
    <citation type="submission" date="2019-08" db="EMBL/GenBank/DDBJ databases">
        <title>Jejuicoccus antrihumi gen. nov., sp. nov., a new member of the family Dermacoccaceae isolated from a cave.</title>
        <authorList>
            <person name="Schumann P."/>
            <person name="Kim I.S."/>
        </authorList>
    </citation>
    <scope>NUCLEOTIDE SEQUENCE [LARGE SCALE GENOMIC DNA]</scope>
    <source>
        <strain evidence="1 3">C5-26</strain>
    </source>
</reference>
<name>A0A563DPJ8_9MICO</name>